<dbReference type="STRING" id="1434123.MSVAZ_2723"/>
<accession>A0A0E3Q8H6</accession>
<proteinExistence type="inferred from homology"/>
<name>A0A0E3Q8H6_9EURY</name>
<dbReference type="KEGG" id="mvc:MSVAZ_2723"/>
<feature type="transmembrane region" description="Helical" evidence="6">
    <location>
        <begin position="39"/>
        <end position="59"/>
    </location>
</feature>
<dbReference type="PANTHER" id="PTHR31040:SF1">
    <property type="entry name" value="NURIM"/>
    <property type="match status" value="1"/>
</dbReference>
<evidence type="ECO:0000256" key="3">
    <source>
        <dbReference type="ARBA" id="ARBA00022692"/>
    </source>
</evidence>
<dbReference type="Gene3D" id="1.20.120.1630">
    <property type="match status" value="1"/>
</dbReference>
<keyword evidence="3 6" id="KW-0812">Transmembrane</keyword>
<keyword evidence="4 6" id="KW-1133">Transmembrane helix</keyword>
<feature type="transmembrane region" description="Helical" evidence="6">
    <location>
        <begin position="133"/>
        <end position="164"/>
    </location>
</feature>
<feature type="transmembrane region" description="Helical" evidence="6">
    <location>
        <begin position="6"/>
        <end position="27"/>
    </location>
</feature>
<dbReference type="AlphaFoldDB" id="A0A0E3Q8H6"/>
<keyword evidence="9" id="KW-1185">Reference proteome</keyword>
<evidence type="ECO:0000256" key="4">
    <source>
        <dbReference type="ARBA" id="ARBA00022989"/>
    </source>
</evidence>
<dbReference type="PATRIC" id="fig|1434123.4.peg.3343"/>
<dbReference type="Pfam" id="PF07298">
    <property type="entry name" value="NnrU"/>
    <property type="match status" value="1"/>
</dbReference>
<evidence type="ECO:0000259" key="7">
    <source>
        <dbReference type="Pfam" id="PF07298"/>
    </source>
</evidence>
<evidence type="ECO:0000256" key="5">
    <source>
        <dbReference type="ARBA" id="ARBA00023136"/>
    </source>
</evidence>
<dbReference type="InterPro" id="IPR033580">
    <property type="entry name" value="Nurim-like"/>
</dbReference>
<evidence type="ECO:0000313" key="8">
    <source>
        <dbReference type="EMBL" id="AKB44992.1"/>
    </source>
</evidence>
<reference evidence="8 9" key="1">
    <citation type="submission" date="2014-07" db="EMBL/GenBank/DDBJ databases">
        <title>Methanogenic archaea and the global carbon cycle.</title>
        <authorList>
            <person name="Henriksen J.R."/>
            <person name="Luke J."/>
            <person name="Reinhart S."/>
            <person name="Benedict M.N."/>
            <person name="Youngblut N.D."/>
            <person name="Metcalf M.E."/>
            <person name="Whitaker R.J."/>
            <person name="Metcalf W.W."/>
        </authorList>
    </citation>
    <scope>NUCLEOTIDE SEQUENCE [LARGE SCALE GENOMIC DNA]</scope>
    <source>
        <strain evidence="8 9">Z-761</strain>
    </source>
</reference>
<evidence type="ECO:0000256" key="6">
    <source>
        <dbReference type="SAM" id="Phobius"/>
    </source>
</evidence>
<dbReference type="InterPro" id="IPR009915">
    <property type="entry name" value="NnrU_dom"/>
</dbReference>
<keyword evidence="5 6" id="KW-0472">Membrane</keyword>
<evidence type="ECO:0000256" key="2">
    <source>
        <dbReference type="ARBA" id="ARBA00010631"/>
    </source>
</evidence>
<comment type="subcellular location">
    <subcellularLocation>
        <location evidence="1">Membrane</location>
        <topology evidence="1">Multi-pass membrane protein</topology>
    </subcellularLocation>
</comment>
<gene>
    <name evidence="8" type="ORF">MSVAZ_2723</name>
</gene>
<evidence type="ECO:0000256" key="1">
    <source>
        <dbReference type="ARBA" id="ARBA00004141"/>
    </source>
</evidence>
<dbReference type="Proteomes" id="UP000033096">
    <property type="component" value="Chromosome"/>
</dbReference>
<comment type="similarity">
    <text evidence="2">Belongs to the nurim family.</text>
</comment>
<dbReference type="RefSeq" id="WP_048122075.1">
    <property type="nucleotide sequence ID" value="NZ_CP009520.1"/>
</dbReference>
<organism evidence="8 9">
    <name type="scientific">Methanosarcina vacuolata Z-761</name>
    <dbReference type="NCBI Taxonomy" id="1434123"/>
    <lineage>
        <taxon>Archaea</taxon>
        <taxon>Methanobacteriati</taxon>
        <taxon>Methanobacteriota</taxon>
        <taxon>Stenosarchaea group</taxon>
        <taxon>Methanomicrobia</taxon>
        <taxon>Methanosarcinales</taxon>
        <taxon>Methanosarcinaceae</taxon>
        <taxon>Methanosarcina</taxon>
    </lineage>
</organism>
<protein>
    <recommendedName>
        <fullName evidence="7">NnrU domain-containing protein</fullName>
    </recommendedName>
</protein>
<dbReference type="EMBL" id="CP009520">
    <property type="protein sequence ID" value="AKB44992.1"/>
    <property type="molecule type" value="Genomic_DNA"/>
</dbReference>
<dbReference type="HOGENOM" id="CLU_084189_2_0_2"/>
<sequence>MVSSKITPVFSLAAFAVIHSLTASLPFKRLLVRGLGSRADWLYLPVYSLVAMLTILPLVYQLYKNPGRVLYKIPSPWRWLMVGGQLIASIIAPKAFLDAPNRFKIRSQLSVPQTPEAGSLNIRGIYRWVRDPFLLSGLVIIWLTPTMTVNLLVIYLLTTIYLYLGSLHWESRLIAQFGDEYREYQRRVNRLIPKSWKNAKDIDKFKE</sequence>
<feature type="domain" description="NnrU" evidence="7">
    <location>
        <begin position="11"/>
        <end position="142"/>
    </location>
</feature>
<dbReference type="GO" id="GO:0016020">
    <property type="term" value="C:membrane"/>
    <property type="evidence" value="ECO:0007669"/>
    <property type="project" value="UniProtKB-SubCell"/>
</dbReference>
<dbReference type="GeneID" id="24811230"/>
<evidence type="ECO:0000313" key="9">
    <source>
        <dbReference type="Proteomes" id="UP000033096"/>
    </source>
</evidence>
<dbReference type="PANTHER" id="PTHR31040">
    <property type="entry name" value="NURIM"/>
    <property type="match status" value="1"/>
</dbReference>